<dbReference type="InterPro" id="IPR000219">
    <property type="entry name" value="DH_dom"/>
</dbReference>
<feature type="compositionally biased region" description="Low complexity" evidence="4">
    <location>
        <begin position="448"/>
        <end position="472"/>
    </location>
</feature>
<dbReference type="GO" id="GO:0005085">
    <property type="term" value="F:guanyl-nucleotide exchange factor activity"/>
    <property type="evidence" value="ECO:0007669"/>
    <property type="project" value="InterPro"/>
</dbReference>
<evidence type="ECO:0000256" key="2">
    <source>
        <dbReference type="ARBA" id="ARBA00022771"/>
    </source>
</evidence>
<keyword evidence="3" id="KW-0862">Zinc</keyword>
<keyword evidence="1" id="KW-0479">Metal-binding</keyword>
<dbReference type="InterPro" id="IPR035899">
    <property type="entry name" value="DBL_dom_sf"/>
</dbReference>
<dbReference type="InterPro" id="IPR046349">
    <property type="entry name" value="C1-like_sf"/>
</dbReference>
<dbReference type="InterPro" id="IPR002219">
    <property type="entry name" value="PKC_DAG/PE"/>
</dbReference>
<dbReference type="PROSITE" id="PS50081">
    <property type="entry name" value="ZF_DAG_PE_2"/>
    <property type="match status" value="1"/>
</dbReference>
<dbReference type="Gene3D" id="3.30.60.20">
    <property type="match status" value="1"/>
</dbReference>
<dbReference type="GO" id="GO:0008270">
    <property type="term" value="F:zinc ion binding"/>
    <property type="evidence" value="ECO:0007669"/>
    <property type="project" value="UniProtKB-KW"/>
</dbReference>
<dbReference type="InterPro" id="IPR051632">
    <property type="entry name" value="Rho_GEF"/>
</dbReference>
<dbReference type="AlphaFoldDB" id="A0A1B6D0P7"/>
<evidence type="ECO:0000313" key="7">
    <source>
        <dbReference type="EMBL" id="JAS19256.1"/>
    </source>
</evidence>
<reference evidence="7" key="1">
    <citation type="submission" date="2015-12" db="EMBL/GenBank/DDBJ databases">
        <title>De novo transcriptome assembly of four potential Pierce s Disease insect vectors from Arizona vineyards.</title>
        <authorList>
            <person name="Tassone E.E."/>
        </authorList>
    </citation>
    <scope>NUCLEOTIDE SEQUENCE</scope>
</reference>
<feature type="non-terminal residue" evidence="7">
    <location>
        <position position="640"/>
    </location>
</feature>
<dbReference type="PANTHER" id="PTHR13944:SF21">
    <property type="entry name" value="CYSTS, ISOFORM C"/>
    <property type="match status" value="1"/>
</dbReference>
<dbReference type="CDD" id="cd20815">
    <property type="entry name" value="C1_p190RhoGEF-like"/>
    <property type="match status" value="1"/>
</dbReference>
<dbReference type="GO" id="GO:0035023">
    <property type="term" value="P:regulation of Rho protein signal transduction"/>
    <property type="evidence" value="ECO:0007669"/>
    <property type="project" value="TreeGrafter"/>
</dbReference>
<proteinExistence type="predicted"/>
<evidence type="ECO:0000259" key="6">
    <source>
        <dbReference type="PROSITE" id="PS50081"/>
    </source>
</evidence>
<dbReference type="Gene3D" id="1.20.900.10">
    <property type="entry name" value="Dbl homology (DH) domain"/>
    <property type="match status" value="1"/>
</dbReference>
<feature type="domain" description="Phorbol-ester/DAG-type" evidence="6">
    <location>
        <begin position="386"/>
        <end position="434"/>
    </location>
</feature>
<dbReference type="PROSITE" id="PS50010">
    <property type="entry name" value="DH_2"/>
    <property type="match status" value="1"/>
</dbReference>
<evidence type="ECO:0000256" key="1">
    <source>
        <dbReference type="ARBA" id="ARBA00022723"/>
    </source>
</evidence>
<accession>A0A1B6D0P7</accession>
<gene>
    <name evidence="7" type="ORF">g.32502</name>
</gene>
<feature type="region of interest" description="Disordered" evidence="4">
    <location>
        <begin position="208"/>
        <end position="255"/>
    </location>
</feature>
<dbReference type="PANTHER" id="PTHR13944">
    <property type="entry name" value="AGAP007712-PA"/>
    <property type="match status" value="1"/>
</dbReference>
<dbReference type="SUPFAM" id="SSF57889">
    <property type="entry name" value="Cysteine-rich domain"/>
    <property type="match status" value="1"/>
</dbReference>
<feature type="domain" description="DH" evidence="5">
    <location>
        <begin position="551"/>
        <end position="640"/>
    </location>
</feature>
<dbReference type="SUPFAM" id="SSF48065">
    <property type="entry name" value="DBL homology domain (DH-domain)"/>
    <property type="match status" value="1"/>
</dbReference>
<evidence type="ECO:0000259" key="5">
    <source>
        <dbReference type="PROSITE" id="PS50010"/>
    </source>
</evidence>
<evidence type="ECO:0000256" key="3">
    <source>
        <dbReference type="ARBA" id="ARBA00022833"/>
    </source>
</evidence>
<name>A0A1B6D0P7_9HEMI</name>
<evidence type="ECO:0000256" key="4">
    <source>
        <dbReference type="SAM" id="MobiDB-lite"/>
    </source>
</evidence>
<keyword evidence="2" id="KW-0863">Zinc-finger</keyword>
<dbReference type="EMBL" id="GEDC01018042">
    <property type="protein sequence ID" value="JAS19256.1"/>
    <property type="molecule type" value="Transcribed_RNA"/>
</dbReference>
<protein>
    <recommendedName>
        <fullName evidence="8">Phorbol-ester/DAG-type domain-containing protein</fullName>
    </recommendedName>
</protein>
<feature type="compositionally biased region" description="Basic residues" evidence="4">
    <location>
        <begin position="233"/>
        <end position="242"/>
    </location>
</feature>
<evidence type="ECO:0008006" key="8">
    <source>
        <dbReference type="Google" id="ProtNLM"/>
    </source>
</evidence>
<organism evidence="7">
    <name type="scientific">Clastoptera arizonana</name>
    <name type="common">Arizona spittle bug</name>
    <dbReference type="NCBI Taxonomy" id="38151"/>
    <lineage>
        <taxon>Eukaryota</taxon>
        <taxon>Metazoa</taxon>
        <taxon>Ecdysozoa</taxon>
        <taxon>Arthropoda</taxon>
        <taxon>Hexapoda</taxon>
        <taxon>Insecta</taxon>
        <taxon>Pterygota</taxon>
        <taxon>Neoptera</taxon>
        <taxon>Paraneoptera</taxon>
        <taxon>Hemiptera</taxon>
        <taxon>Auchenorrhyncha</taxon>
        <taxon>Cercopoidea</taxon>
        <taxon>Clastopteridae</taxon>
        <taxon>Clastoptera</taxon>
    </lineage>
</organism>
<feature type="region of interest" description="Disordered" evidence="4">
    <location>
        <begin position="448"/>
        <end position="488"/>
    </location>
</feature>
<sequence length="640" mass="71230">MNAEDIMRNTLAPFSSDECECGEESDEDVITDYLVPASMDPAPQVVSQGPSPLVPIISVTPHSPAGKNYSILDDNLQQLHEIQESIQQMRDITAQALNTQILRLSQQYARLSASCPSLNAPGSDPDLVSSINTSPTHGHCTALIAPGLSHMLSQKRGSVDWKITGGPLEVESVRRRSWAALEDLTNGKESRKTSHDRQRSCYSSISLSSLESENDDPFSESTANLLGGDAGNKRRGSARSRTNRNTGTSSTHSLNEADLQNDFNKIVAKREAESRLLPARLPLQKSISTPSILAVKELAPGIPVLENTTSTLPVGCQLRPSGTESETEEEVLAALLDPVKHYVRTENFITRHELFTDATFDDHSEKRRKRGSLFFRKKKDKSKKSSHQWVSACYGSSHACDWCSKPLTNKPALYCENCTVTVHQSSCKEHVVDCSKVKLAKNASKSVSQSNSIKSISKRNSTASNHSSSPSSQIINEDKEDGPSRNHLHHDVISYSDEAPLVPLEFLDENPITAYDLDTDPFLGLQDEEPDSWTPTVGKEITKKLKEKEIKRQEHIYEFILTEKHHCLTLRVMQKVFVDGLQKYFQLGADVGRMFPRLTDLTDIHLRFLNRLRHRQRTAPVVENLADVLLEQFSGQEAVR</sequence>